<keyword evidence="3" id="KW-0677">Repeat</keyword>
<evidence type="ECO:0000256" key="4">
    <source>
        <dbReference type="SAM" id="MobiDB-lite"/>
    </source>
</evidence>
<name>A0A9P5SRJ8_9FUNG</name>
<dbReference type="InterPro" id="IPR055071">
    <property type="entry name" value="RA_PHLPP-like"/>
</dbReference>
<dbReference type="SMART" id="SM00044">
    <property type="entry name" value="CYCc"/>
    <property type="match status" value="1"/>
</dbReference>
<dbReference type="SUPFAM" id="SSF81606">
    <property type="entry name" value="PP2C-like"/>
    <property type="match status" value="1"/>
</dbReference>
<evidence type="ECO:0000313" key="8">
    <source>
        <dbReference type="Proteomes" id="UP000696485"/>
    </source>
</evidence>
<dbReference type="SUPFAM" id="SSF55073">
    <property type="entry name" value="Nucleotide cyclase"/>
    <property type="match status" value="1"/>
</dbReference>
<keyword evidence="8" id="KW-1185">Reference proteome</keyword>
<proteinExistence type="predicted"/>
<dbReference type="InterPro" id="IPR001932">
    <property type="entry name" value="PPM-type_phosphatase-like_dom"/>
</dbReference>
<evidence type="ECO:0000259" key="6">
    <source>
        <dbReference type="PROSITE" id="PS51746"/>
    </source>
</evidence>
<dbReference type="Proteomes" id="UP000696485">
    <property type="component" value="Unassembled WGS sequence"/>
</dbReference>
<dbReference type="GO" id="GO:0009190">
    <property type="term" value="P:cyclic nucleotide biosynthetic process"/>
    <property type="evidence" value="ECO:0007669"/>
    <property type="project" value="InterPro"/>
</dbReference>
<dbReference type="SMART" id="SM00332">
    <property type="entry name" value="PP2Cc"/>
    <property type="match status" value="1"/>
</dbReference>
<feature type="domain" description="PPM-type phosphatase" evidence="6">
    <location>
        <begin position="683"/>
        <end position="939"/>
    </location>
</feature>
<dbReference type="PANTHER" id="PTHR48051:SF1">
    <property type="entry name" value="RAS SUPPRESSOR PROTEIN 1"/>
    <property type="match status" value="1"/>
</dbReference>
<dbReference type="Gene3D" id="3.80.10.10">
    <property type="entry name" value="Ribonuclease Inhibitor"/>
    <property type="match status" value="3"/>
</dbReference>
<dbReference type="SUPFAM" id="SSF52058">
    <property type="entry name" value="L domain-like"/>
    <property type="match status" value="3"/>
</dbReference>
<accession>A0A9P5SRJ8</accession>
<protein>
    <submittedName>
        <fullName evidence="7">Cysteinyl-tRNA synthetase</fullName>
    </submittedName>
</protein>
<reference evidence="7" key="1">
    <citation type="journal article" date="2020" name="Fungal Divers.">
        <title>Resolving the Mortierellaceae phylogeny through synthesis of multi-gene phylogenetics and phylogenomics.</title>
        <authorList>
            <person name="Vandepol N."/>
            <person name="Liber J."/>
            <person name="Desiro A."/>
            <person name="Na H."/>
            <person name="Kennedy M."/>
            <person name="Barry K."/>
            <person name="Grigoriev I.V."/>
            <person name="Miller A.N."/>
            <person name="O'Donnell K."/>
            <person name="Stajich J.E."/>
            <person name="Bonito G."/>
        </authorList>
    </citation>
    <scope>NUCLEOTIDE SEQUENCE</scope>
    <source>
        <strain evidence="7">NVP1</strain>
    </source>
</reference>
<dbReference type="PANTHER" id="PTHR48051">
    <property type="match status" value="1"/>
</dbReference>
<evidence type="ECO:0000256" key="3">
    <source>
        <dbReference type="ARBA" id="ARBA00022737"/>
    </source>
</evidence>
<keyword evidence="1" id="KW-0433">Leucine-rich repeat</keyword>
<dbReference type="CDD" id="cd07302">
    <property type="entry name" value="CHD"/>
    <property type="match status" value="1"/>
</dbReference>
<dbReference type="SMART" id="SM00369">
    <property type="entry name" value="LRR_TYP"/>
    <property type="match status" value="10"/>
</dbReference>
<keyword evidence="2" id="KW-0479">Metal-binding</keyword>
<dbReference type="InterPro" id="IPR055414">
    <property type="entry name" value="LRR_R13L4/SHOC2-like"/>
</dbReference>
<dbReference type="InterPro" id="IPR001611">
    <property type="entry name" value="Leu-rich_rpt"/>
</dbReference>
<dbReference type="PROSITE" id="PS50125">
    <property type="entry name" value="GUANYLATE_CYCLASE_2"/>
    <property type="match status" value="1"/>
</dbReference>
<sequence>MLRNNIVRQLGPNERPLNILRKCLLQFGYTDQDKLEELCGKDNSFLCRFTFEENGTPLTTEADIQDHADYADVNLQRRCLPTVPIFLYSKAKDIVRLNISHNQRMDLPLDFVQNCSILRELRMAYNDLGRVPGNIRSIVYLQVLDLRGNRIKDLEKAHLEDARELVTLLLQCNRLETIPDTFQTFEYLRILNLSGNNFSKVPLVLCRIASLEELDLSFNEISDIPEEIGQLSRLRKLLLFGNRIGPYLPAAIGRLLRLRKLDIRQNGILNLDAISKLPALQELLVDYNTNVILSGSFKALVKMSLMKCNVTDINLSGTGETLTSLDLSSNKLSNLPPMLFEHLRSLEVLILENNSISSIAGIGTLKRLKVLMTANNNLSSLPEEIALLESLITLDVHSNNLSELPSAIWRLSLISLNVSSNLLDTFPDPPKNVQLNGGTFSNSSFTYPEGPSLSSSASPSRPKPHPTPLPSQSTCGPYSPPLAMSLHSLCLSDNRLPDEVMYPLSYFTNIQVLNLSHNYIAEIPRNKIPNVGHIVELYLSGNQLTSLPAEDIERLRNLRVLHVNGNRLTTLPAELGKINRLVVLDVGCNMLKYNISNWPYDWNWNWNLELKYLNMSGNKRLQIKRTNVDGAPVANRQGNLSEFGNLIHLRCLGLMDVTITDNVPENSVDRRVRTSMSTLHNMSYGMADTLGVGENLCIWDLVHPKFQTKEDESLFGLFDGRSDRYRSNSTMTSHLKDRFGSCLKIELEKLEGDTVVSALRRTFLGLDRELFALAREDEGRGGASALVAYIKGTTLYSANVGDAIAVLVKKSDTYQVVSQKHIPWNPTEASRIKRSGGFVSESGLLNDELDISRSFGQYHLVPIINSNPYIETTTLTEDDDFLIMASSAFWDVMSYTTAVDIAKAGKRASGDLMYASQKLRDIAISYGAKEHMVVMLIGVGDLFKERELDNTLRYLPPEIEPPQGDVAMVFTDIKNSTKLWESVPKAMQIAIKEHFVIMRRQLRSIGGYEVKNEGDALMASFSNVPAAMLWCFKVQELLVNAEWPQDILDSVECKAIFNASDPSQPMYRGLSVRMGIHWGRPVSDRDAVTRRMDYYGPMVNRAARICDCADGGEICVSSDVINVMQHLLSDHDLEQSDSPQAEHIRELKKMGFGIIELGEKKLKGLETPENIHLIYSRSLAGRLAMDPSKGLAGTPILEAIVESTVALDPASVRALQTICLRLERLASGAVAESGRASELSLTLLAVPIKDNADQDDLARIAEHYICRIENCFSQLYMAKTGHFVQVFESLGKAIDTDPSYILRALQMYVTIVGGLGSPSSIS</sequence>
<dbReference type="Pfam" id="PF23598">
    <property type="entry name" value="LRR_14"/>
    <property type="match status" value="1"/>
</dbReference>
<dbReference type="Pfam" id="PF00481">
    <property type="entry name" value="PP2C"/>
    <property type="match status" value="1"/>
</dbReference>
<dbReference type="InterPro" id="IPR036457">
    <property type="entry name" value="PPM-type-like_dom_sf"/>
</dbReference>
<evidence type="ECO:0000256" key="1">
    <source>
        <dbReference type="ARBA" id="ARBA00022614"/>
    </source>
</evidence>
<dbReference type="Pfam" id="PF00211">
    <property type="entry name" value="Guanylate_cyc"/>
    <property type="match status" value="1"/>
</dbReference>
<dbReference type="Pfam" id="PF00560">
    <property type="entry name" value="LRR_1"/>
    <property type="match status" value="1"/>
</dbReference>
<dbReference type="CDD" id="cd00143">
    <property type="entry name" value="PP2Cc"/>
    <property type="match status" value="1"/>
</dbReference>
<dbReference type="PROSITE" id="PS51450">
    <property type="entry name" value="LRR"/>
    <property type="match status" value="5"/>
</dbReference>
<comment type="caution">
    <text evidence="7">The sequence shown here is derived from an EMBL/GenBank/DDBJ whole genome shotgun (WGS) entry which is preliminary data.</text>
</comment>
<dbReference type="PROSITE" id="PS51746">
    <property type="entry name" value="PPM_2"/>
    <property type="match status" value="1"/>
</dbReference>
<dbReference type="Pfam" id="PF13855">
    <property type="entry name" value="LRR_8"/>
    <property type="match status" value="2"/>
</dbReference>
<evidence type="ECO:0000313" key="7">
    <source>
        <dbReference type="EMBL" id="KAF9334809.1"/>
    </source>
</evidence>
<dbReference type="EMBL" id="JAAAUY010000129">
    <property type="protein sequence ID" value="KAF9334809.1"/>
    <property type="molecule type" value="Genomic_DNA"/>
</dbReference>
<feature type="compositionally biased region" description="Low complexity" evidence="4">
    <location>
        <begin position="448"/>
        <end position="460"/>
    </location>
</feature>
<dbReference type="Gene3D" id="3.30.70.1230">
    <property type="entry name" value="Nucleotide cyclase"/>
    <property type="match status" value="1"/>
</dbReference>
<gene>
    <name evidence="7" type="primary">CYR1_1</name>
    <name evidence="7" type="ORF">BG006_001462</name>
</gene>
<organism evidence="7 8">
    <name type="scientific">Podila minutissima</name>
    <dbReference type="NCBI Taxonomy" id="64525"/>
    <lineage>
        <taxon>Eukaryota</taxon>
        <taxon>Fungi</taxon>
        <taxon>Fungi incertae sedis</taxon>
        <taxon>Mucoromycota</taxon>
        <taxon>Mortierellomycotina</taxon>
        <taxon>Mortierellomycetes</taxon>
        <taxon>Mortierellales</taxon>
        <taxon>Mortierellaceae</taxon>
        <taxon>Podila</taxon>
    </lineage>
</organism>
<dbReference type="SMART" id="SM00364">
    <property type="entry name" value="LRR_BAC"/>
    <property type="match status" value="8"/>
</dbReference>
<dbReference type="GO" id="GO:0035556">
    <property type="term" value="P:intracellular signal transduction"/>
    <property type="evidence" value="ECO:0007669"/>
    <property type="project" value="InterPro"/>
</dbReference>
<dbReference type="InterPro" id="IPR050216">
    <property type="entry name" value="LRR_domain-containing"/>
</dbReference>
<feature type="domain" description="Guanylate cyclase" evidence="5">
    <location>
        <begin position="967"/>
        <end position="1106"/>
    </location>
</feature>
<dbReference type="InterPro" id="IPR029787">
    <property type="entry name" value="Nucleotide_cyclase"/>
</dbReference>
<dbReference type="InterPro" id="IPR001054">
    <property type="entry name" value="A/G_cyclase"/>
</dbReference>
<dbReference type="GO" id="GO:0046872">
    <property type="term" value="F:metal ion binding"/>
    <property type="evidence" value="ECO:0007669"/>
    <property type="project" value="UniProtKB-KW"/>
</dbReference>
<dbReference type="GO" id="GO:0005737">
    <property type="term" value="C:cytoplasm"/>
    <property type="evidence" value="ECO:0007669"/>
    <property type="project" value="TreeGrafter"/>
</dbReference>
<dbReference type="Pfam" id="PF23010">
    <property type="entry name" value="RA_3"/>
    <property type="match status" value="1"/>
</dbReference>
<dbReference type="InterPro" id="IPR032675">
    <property type="entry name" value="LRR_dom_sf"/>
</dbReference>
<evidence type="ECO:0000259" key="5">
    <source>
        <dbReference type="PROSITE" id="PS50125"/>
    </source>
</evidence>
<feature type="region of interest" description="Disordered" evidence="4">
    <location>
        <begin position="447"/>
        <end position="476"/>
    </location>
</feature>
<evidence type="ECO:0000256" key="2">
    <source>
        <dbReference type="ARBA" id="ARBA00022723"/>
    </source>
</evidence>
<dbReference type="InterPro" id="IPR003591">
    <property type="entry name" value="Leu-rich_rpt_typical-subtyp"/>
</dbReference>
<dbReference type="Gene3D" id="3.60.40.10">
    <property type="entry name" value="PPM-type phosphatase domain"/>
    <property type="match status" value="1"/>
</dbReference>